<proteinExistence type="predicted"/>
<feature type="compositionally biased region" description="Polar residues" evidence="1">
    <location>
        <begin position="36"/>
        <end position="50"/>
    </location>
</feature>
<reference evidence="3" key="1">
    <citation type="submission" date="2025-08" db="UniProtKB">
        <authorList>
            <consortium name="RefSeq"/>
        </authorList>
    </citation>
    <scope>IDENTIFICATION</scope>
    <source>
        <tissue evidence="3">Fruit stalk</tissue>
    </source>
</reference>
<dbReference type="PANTHER" id="PTHR35099">
    <property type="entry name" value="OS02G0182700 PROTEIN"/>
    <property type="match status" value="1"/>
</dbReference>
<dbReference type="GeneID" id="111280859"/>
<accession>A0A6P5X929</accession>
<protein>
    <submittedName>
        <fullName evidence="3">Uncharacterized protein LOC111280859 isoform X1</fullName>
    </submittedName>
</protein>
<dbReference type="AlphaFoldDB" id="A0A6P5X929"/>
<organism evidence="2 3">
    <name type="scientific">Durio zibethinus</name>
    <name type="common">Durian</name>
    <dbReference type="NCBI Taxonomy" id="66656"/>
    <lineage>
        <taxon>Eukaryota</taxon>
        <taxon>Viridiplantae</taxon>
        <taxon>Streptophyta</taxon>
        <taxon>Embryophyta</taxon>
        <taxon>Tracheophyta</taxon>
        <taxon>Spermatophyta</taxon>
        <taxon>Magnoliopsida</taxon>
        <taxon>eudicotyledons</taxon>
        <taxon>Gunneridae</taxon>
        <taxon>Pentapetalae</taxon>
        <taxon>rosids</taxon>
        <taxon>malvids</taxon>
        <taxon>Malvales</taxon>
        <taxon>Malvaceae</taxon>
        <taxon>Helicteroideae</taxon>
        <taxon>Durio</taxon>
    </lineage>
</organism>
<sequence>MSEEEWIKEAMADSLLVAEVLLSLVQADPPPRLPPQEQSAKYNSASSSALQLEWSVRQRRSKQALRKKGEQARASPSTPLSWSGGTSVSGGGGADGSEESSRPSKSVENARSKVAATNDTTPPKRSRRKKTLAELKEEMSSHLKENKSLKNELEMVKLKFENLRATNETWSRMLQFEKERATNESSKRMKLDYQSDQARETAMAFVEQKNALSDLSEQREAACHTASVGCNENDPYMPNGSSEVQDTANCETSFMLPDLNLPVEDDSGCEVLHGIS</sequence>
<evidence type="ECO:0000313" key="2">
    <source>
        <dbReference type="Proteomes" id="UP000515121"/>
    </source>
</evidence>
<gene>
    <name evidence="3" type="primary">LOC111280859</name>
</gene>
<feature type="compositionally biased region" description="Polar residues" evidence="1">
    <location>
        <begin position="103"/>
        <end position="123"/>
    </location>
</feature>
<feature type="compositionally biased region" description="Basic and acidic residues" evidence="1">
    <location>
        <begin position="131"/>
        <end position="146"/>
    </location>
</feature>
<dbReference type="KEGG" id="dzi:111280859"/>
<dbReference type="PANTHER" id="PTHR35099:SF10">
    <property type="entry name" value="BZIP DOMAIN-CONTAINING PROTEIN"/>
    <property type="match status" value="1"/>
</dbReference>
<dbReference type="Proteomes" id="UP000515121">
    <property type="component" value="Unplaced"/>
</dbReference>
<keyword evidence="2" id="KW-1185">Reference proteome</keyword>
<feature type="compositionally biased region" description="Basic residues" evidence="1">
    <location>
        <begin position="57"/>
        <end position="66"/>
    </location>
</feature>
<dbReference type="RefSeq" id="XP_022724117.1">
    <property type="nucleotide sequence ID" value="XM_022868382.1"/>
</dbReference>
<evidence type="ECO:0000313" key="3">
    <source>
        <dbReference type="RefSeq" id="XP_022724117.1"/>
    </source>
</evidence>
<feature type="region of interest" description="Disordered" evidence="1">
    <location>
        <begin position="27"/>
        <end position="146"/>
    </location>
</feature>
<evidence type="ECO:0000256" key="1">
    <source>
        <dbReference type="SAM" id="MobiDB-lite"/>
    </source>
</evidence>
<name>A0A6P5X929_DURZI</name>
<dbReference type="OrthoDB" id="1724644at2759"/>